<keyword evidence="1" id="KW-1133">Transmembrane helix</keyword>
<dbReference type="Pfam" id="PF04402">
    <property type="entry name" value="SIMPL"/>
    <property type="match status" value="1"/>
</dbReference>
<dbReference type="AlphaFoldDB" id="A0A1J1EAD1"/>
<dbReference type="InterPro" id="IPR007497">
    <property type="entry name" value="SIMPL/DUF541"/>
</dbReference>
<evidence type="ECO:0008006" key="4">
    <source>
        <dbReference type="Google" id="ProtNLM"/>
    </source>
</evidence>
<sequence length="234" mass="26426">MSNKKIILFSLIISVGIVVSGMMIGKILVNAKEFDRSVVVKGLAEREVKADLGVWTLKILHSAKNLSEVEKKLEFKINTIYEYLKSGGIEESEIKRNIVSVHDSWNDQFSTPKKHVNRYFGSVEFLIRTSNVDLLQTVITNVSGLISKDITIAKNNHYVNYLFTGLNDIKPEMVEEATKNARKVAEKFAKDSDSRVGKIKNASQGIFSITNLSDDIPQIKKIRIVSTLEFYLRD</sequence>
<dbReference type="InterPro" id="IPR016907">
    <property type="entry name" value="UCP029033"/>
</dbReference>
<dbReference type="GO" id="GO:0006974">
    <property type="term" value="P:DNA damage response"/>
    <property type="evidence" value="ECO:0007669"/>
    <property type="project" value="TreeGrafter"/>
</dbReference>
<evidence type="ECO:0000313" key="3">
    <source>
        <dbReference type="Proteomes" id="UP000243197"/>
    </source>
</evidence>
<keyword evidence="3" id="KW-1185">Reference proteome</keyword>
<dbReference type="PIRSF" id="PIRSF029033">
    <property type="entry name" value="UCP029033"/>
    <property type="match status" value="1"/>
</dbReference>
<dbReference type="PANTHER" id="PTHR34387">
    <property type="entry name" value="SLR1258 PROTEIN"/>
    <property type="match status" value="1"/>
</dbReference>
<dbReference type="Proteomes" id="UP000243197">
    <property type="component" value="Chromosome"/>
</dbReference>
<dbReference type="OrthoDB" id="9806540at2"/>
<keyword evidence="1" id="KW-0812">Transmembrane</keyword>
<dbReference type="PANTHER" id="PTHR34387:SF2">
    <property type="entry name" value="SLR1258 PROTEIN"/>
    <property type="match status" value="1"/>
</dbReference>
<organism evidence="2 3">
    <name type="scientific">Ichthyobacterium seriolicida</name>
    <dbReference type="NCBI Taxonomy" id="242600"/>
    <lineage>
        <taxon>Bacteria</taxon>
        <taxon>Pseudomonadati</taxon>
        <taxon>Bacteroidota</taxon>
        <taxon>Flavobacteriia</taxon>
        <taxon>Flavobacteriales</taxon>
        <taxon>Ichthyobacteriaceae</taxon>
        <taxon>Ichthyobacterium</taxon>
    </lineage>
</organism>
<dbReference type="InterPro" id="IPR052022">
    <property type="entry name" value="26kDa_periplasmic_antigen"/>
</dbReference>
<feature type="transmembrane region" description="Helical" evidence="1">
    <location>
        <begin position="6"/>
        <end position="29"/>
    </location>
</feature>
<dbReference type="Gene3D" id="3.30.70.2970">
    <property type="entry name" value="Protein of unknown function (DUF541), domain 2"/>
    <property type="match status" value="1"/>
</dbReference>
<gene>
    <name evidence="2" type="ORF">JBKA6_0451</name>
</gene>
<evidence type="ECO:0000256" key="1">
    <source>
        <dbReference type="SAM" id="Phobius"/>
    </source>
</evidence>
<keyword evidence="1" id="KW-0472">Membrane</keyword>
<proteinExistence type="predicted"/>
<dbReference type="EMBL" id="AP014564">
    <property type="protein sequence ID" value="BAV94464.1"/>
    <property type="molecule type" value="Genomic_DNA"/>
</dbReference>
<evidence type="ECO:0000313" key="2">
    <source>
        <dbReference type="EMBL" id="BAV94464.1"/>
    </source>
</evidence>
<name>A0A1J1EAD1_9FLAO</name>
<protein>
    <recommendedName>
        <fullName evidence="4">SIMPL domain-containing protein</fullName>
    </recommendedName>
</protein>
<dbReference type="KEGG" id="ise:JBKA6_0451"/>
<reference evidence="2 3" key="1">
    <citation type="submission" date="2014-03" db="EMBL/GenBank/DDBJ databases">
        <title>complete genome sequence of Flavobacteriaceae bacterium JBKA-6.</title>
        <authorList>
            <person name="Takano T."/>
            <person name="Nakamura Y."/>
            <person name="Takuma S."/>
            <person name="Yasuike M."/>
            <person name="Matsuyama T."/>
            <person name="Sakai T."/>
            <person name="Fujiwara A."/>
            <person name="Kimoto K."/>
            <person name="Fukuda Y."/>
            <person name="Kondo H."/>
            <person name="Hirono I."/>
            <person name="Nakayasu C."/>
        </authorList>
    </citation>
    <scope>NUCLEOTIDE SEQUENCE [LARGE SCALE GENOMIC DNA]</scope>
    <source>
        <strain evidence="2 3">JBKA-6</strain>
    </source>
</reference>
<dbReference type="RefSeq" id="WP_096685465.1">
    <property type="nucleotide sequence ID" value="NZ_AP014564.1"/>
</dbReference>
<accession>A0A1J1EAD1</accession>